<dbReference type="Pfam" id="PF00989">
    <property type="entry name" value="PAS"/>
    <property type="match status" value="1"/>
</dbReference>
<evidence type="ECO:0000256" key="2">
    <source>
        <dbReference type="PROSITE-ProRule" id="PRU00169"/>
    </source>
</evidence>
<dbReference type="InterPro" id="IPR050595">
    <property type="entry name" value="Bact_response_regulator"/>
</dbReference>
<dbReference type="InterPro" id="IPR011006">
    <property type="entry name" value="CheY-like_superfamily"/>
</dbReference>
<name>A0AA97FCA5_9EURY</name>
<dbReference type="KEGG" id="mefw:F1737_08865"/>
<dbReference type="PROSITE" id="PS50112">
    <property type="entry name" value="PAS"/>
    <property type="match status" value="1"/>
</dbReference>
<dbReference type="InterPro" id="IPR000014">
    <property type="entry name" value="PAS"/>
</dbReference>
<feature type="domain" description="Response regulatory" evidence="3">
    <location>
        <begin position="9"/>
        <end position="124"/>
    </location>
</feature>
<keyword evidence="6" id="KW-1185">Reference proteome</keyword>
<reference evidence="5 6" key="1">
    <citation type="submission" date="2019-09" db="EMBL/GenBank/DDBJ databases">
        <title>The complete genome of Methanoplanus sp. FWC-SCC4.</title>
        <authorList>
            <person name="Chen S.-C."/>
            <person name="Zhou Y.-Z."/>
            <person name="Lai M.-C."/>
        </authorList>
    </citation>
    <scope>NUCLEOTIDE SEQUENCE [LARGE SCALE GENOMIC DNA]</scope>
    <source>
        <strain evidence="5 6">FWC-SCC4</strain>
    </source>
</reference>
<dbReference type="AlphaFoldDB" id="A0AA97FCA5"/>
<evidence type="ECO:0000256" key="1">
    <source>
        <dbReference type="ARBA" id="ARBA00022553"/>
    </source>
</evidence>
<feature type="modified residue" description="4-aspartylphosphate" evidence="2">
    <location>
        <position position="59"/>
    </location>
</feature>
<keyword evidence="1 2" id="KW-0597">Phosphoprotein</keyword>
<dbReference type="Gene3D" id="3.40.50.2300">
    <property type="match status" value="1"/>
</dbReference>
<dbReference type="GO" id="GO:0000160">
    <property type="term" value="P:phosphorelay signal transduction system"/>
    <property type="evidence" value="ECO:0007669"/>
    <property type="project" value="InterPro"/>
</dbReference>
<sequence length="281" mass="32281">MEYSDKQISILYVDDEALLLDLTKRYLEKTGDFSVETESSAKNGLKKIKEKKYDAVISDYKMADMDGLELLRTIRDEGNNIPFIIFTGRGREEVAVEALNEGADYYLQKGGKPKVQFGELQNLVRQAVAKKKAESELLEHQQRLEEIINFLPDATFAIDKEGKVIVWNRAIEEMTGIPVSEMLGKGEYEYSVYFYGRRRPMLINLILDNDLKNQYSYPNINSKNGDKLYTDILLPNFRNNEVYMWFIASPLYSQEGDITGAIESIRDITHIKLMEKALGDN</sequence>
<dbReference type="SMART" id="SM00448">
    <property type="entry name" value="REC"/>
    <property type="match status" value="1"/>
</dbReference>
<dbReference type="SMART" id="SM00091">
    <property type="entry name" value="PAS"/>
    <property type="match status" value="1"/>
</dbReference>
<dbReference type="PANTHER" id="PTHR44591:SF3">
    <property type="entry name" value="RESPONSE REGULATORY DOMAIN-CONTAINING PROTEIN"/>
    <property type="match status" value="1"/>
</dbReference>
<feature type="domain" description="PAS" evidence="4">
    <location>
        <begin position="140"/>
        <end position="185"/>
    </location>
</feature>
<dbReference type="Proteomes" id="UP001301797">
    <property type="component" value="Chromosome"/>
</dbReference>
<dbReference type="InterPro" id="IPR001789">
    <property type="entry name" value="Sig_transdc_resp-reg_receiver"/>
</dbReference>
<organism evidence="5 6">
    <name type="scientific">Methanochimaera problematica</name>
    <dbReference type="NCBI Taxonomy" id="2609417"/>
    <lineage>
        <taxon>Archaea</taxon>
        <taxon>Methanobacteriati</taxon>
        <taxon>Methanobacteriota</taxon>
        <taxon>Stenosarchaea group</taxon>
        <taxon>Methanomicrobia</taxon>
        <taxon>Methanomicrobiales</taxon>
        <taxon>Methanomicrobiaceae</taxon>
        <taxon>Methanochimaera</taxon>
    </lineage>
</organism>
<dbReference type="CDD" id="cd00130">
    <property type="entry name" value="PAS"/>
    <property type="match status" value="1"/>
</dbReference>
<dbReference type="RefSeq" id="WP_317136222.1">
    <property type="nucleotide sequence ID" value="NZ_CP043875.1"/>
</dbReference>
<dbReference type="PROSITE" id="PS50110">
    <property type="entry name" value="RESPONSE_REGULATORY"/>
    <property type="match status" value="1"/>
</dbReference>
<dbReference type="SUPFAM" id="SSF52172">
    <property type="entry name" value="CheY-like"/>
    <property type="match status" value="1"/>
</dbReference>
<dbReference type="InterPro" id="IPR035965">
    <property type="entry name" value="PAS-like_dom_sf"/>
</dbReference>
<dbReference type="CDD" id="cd00156">
    <property type="entry name" value="REC"/>
    <property type="match status" value="1"/>
</dbReference>
<dbReference type="NCBIfam" id="TIGR00229">
    <property type="entry name" value="sensory_box"/>
    <property type="match status" value="1"/>
</dbReference>
<dbReference type="Gene3D" id="3.30.450.20">
    <property type="entry name" value="PAS domain"/>
    <property type="match status" value="1"/>
</dbReference>
<dbReference type="SUPFAM" id="SSF55785">
    <property type="entry name" value="PYP-like sensor domain (PAS domain)"/>
    <property type="match status" value="1"/>
</dbReference>
<dbReference type="PANTHER" id="PTHR44591">
    <property type="entry name" value="STRESS RESPONSE REGULATOR PROTEIN 1"/>
    <property type="match status" value="1"/>
</dbReference>
<accession>A0AA97FCA5</accession>
<dbReference type="GeneID" id="85230271"/>
<dbReference type="GO" id="GO:0006355">
    <property type="term" value="P:regulation of DNA-templated transcription"/>
    <property type="evidence" value="ECO:0007669"/>
    <property type="project" value="InterPro"/>
</dbReference>
<proteinExistence type="predicted"/>
<evidence type="ECO:0000313" key="6">
    <source>
        <dbReference type="Proteomes" id="UP001301797"/>
    </source>
</evidence>
<evidence type="ECO:0000259" key="4">
    <source>
        <dbReference type="PROSITE" id="PS50112"/>
    </source>
</evidence>
<protein>
    <submittedName>
        <fullName evidence="5">Response regulator</fullName>
    </submittedName>
</protein>
<gene>
    <name evidence="5" type="ORF">F1737_08865</name>
</gene>
<dbReference type="EMBL" id="CP043875">
    <property type="protein sequence ID" value="WOF16790.1"/>
    <property type="molecule type" value="Genomic_DNA"/>
</dbReference>
<dbReference type="Pfam" id="PF00072">
    <property type="entry name" value="Response_reg"/>
    <property type="match status" value="1"/>
</dbReference>
<dbReference type="InterPro" id="IPR013767">
    <property type="entry name" value="PAS_fold"/>
</dbReference>
<evidence type="ECO:0000313" key="5">
    <source>
        <dbReference type="EMBL" id="WOF16790.1"/>
    </source>
</evidence>
<evidence type="ECO:0000259" key="3">
    <source>
        <dbReference type="PROSITE" id="PS50110"/>
    </source>
</evidence>